<comment type="caution">
    <text evidence="4">The sequence shown here is derived from an EMBL/GenBank/DDBJ whole genome shotgun (WGS) entry which is preliminary data.</text>
</comment>
<feature type="compositionally biased region" description="Low complexity" evidence="1">
    <location>
        <begin position="37"/>
        <end position="156"/>
    </location>
</feature>
<feature type="domain" description="DUF4333" evidence="3">
    <location>
        <begin position="205"/>
        <end position="280"/>
    </location>
</feature>
<evidence type="ECO:0000313" key="5">
    <source>
        <dbReference type="Proteomes" id="UP000077519"/>
    </source>
</evidence>
<dbReference type="Pfam" id="PF14230">
    <property type="entry name" value="DUF4333"/>
    <property type="match status" value="1"/>
</dbReference>
<accession>A0A177YHB5</accession>
<feature type="region of interest" description="Disordered" evidence="1">
    <location>
        <begin position="1"/>
        <end position="188"/>
    </location>
</feature>
<dbReference type="RefSeq" id="WP_068425864.1">
    <property type="nucleotide sequence ID" value="NZ_LVHI01000012.1"/>
</dbReference>
<evidence type="ECO:0000259" key="3">
    <source>
        <dbReference type="Pfam" id="PF14230"/>
    </source>
</evidence>
<dbReference type="InterPro" id="IPR025637">
    <property type="entry name" value="DUF4333"/>
</dbReference>
<evidence type="ECO:0000256" key="2">
    <source>
        <dbReference type="SAM" id="Phobius"/>
    </source>
</evidence>
<keyword evidence="2" id="KW-0812">Transmembrane</keyword>
<reference evidence="4 5" key="1">
    <citation type="submission" date="2016-03" db="EMBL/GenBank/DDBJ databases">
        <title>Genome sequence of Rhodococcus kyotonensis KB10.</title>
        <authorList>
            <person name="Jeong H."/>
            <person name="Hong C.E."/>
            <person name="Jo S.H."/>
            <person name="Park J.M."/>
        </authorList>
    </citation>
    <scope>NUCLEOTIDE SEQUENCE [LARGE SCALE GENOMIC DNA]</scope>
    <source>
        <strain evidence="4 5">KB10</strain>
    </source>
</reference>
<sequence>MSGPYGPGNPDDQWSRTQGESGSDAPDAGQSGAQAWGQHSQQPYGQYPQGQTPQAENPQAQNPQAQNPQGGQYPNPQGHYPQGQYPQGQYPQGQYPQGQYQQGQYPQGQYPQGYPQGQYPQGGYPQGQYPGQQPGQQQYGQQPGQYGQYPQQAYGQGQPGQGQPGQGQYPQGQQPWNPGKQPSQGSSSKTPLFVILGLVLAIAVIGGVLFATLGGGKTLDRTAAESGVEEIVTGTYGSSGVTDVSCPDGQDVKRGNSFDCSLNVDGISRTVTLTFTDDDGTYEVSRPR</sequence>
<evidence type="ECO:0000313" key="4">
    <source>
        <dbReference type="EMBL" id="OAK54865.1"/>
    </source>
</evidence>
<feature type="compositionally biased region" description="Low complexity" evidence="1">
    <location>
        <begin position="166"/>
        <end position="175"/>
    </location>
</feature>
<protein>
    <recommendedName>
        <fullName evidence="3">DUF4333 domain-containing protein</fullName>
    </recommendedName>
</protein>
<keyword evidence="2" id="KW-0472">Membrane</keyword>
<keyword evidence="2" id="KW-1133">Transmembrane helix</keyword>
<dbReference type="AlphaFoldDB" id="A0A177YHB5"/>
<dbReference type="Proteomes" id="UP000077519">
    <property type="component" value="Unassembled WGS sequence"/>
</dbReference>
<name>A0A177YHB5_9NOCA</name>
<evidence type="ECO:0000256" key="1">
    <source>
        <dbReference type="SAM" id="MobiDB-lite"/>
    </source>
</evidence>
<feature type="transmembrane region" description="Helical" evidence="2">
    <location>
        <begin position="192"/>
        <end position="213"/>
    </location>
</feature>
<proteinExistence type="predicted"/>
<dbReference type="EMBL" id="LVHI01000012">
    <property type="protein sequence ID" value="OAK54865.1"/>
    <property type="molecule type" value="Genomic_DNA"/>
</dbReference>
<organism evidence="4 5">
    <name type="scientific">Rhodococcoides kyotonense</name>
    <dbReference type="NCBI Taxonomy" id="398843"/>
    <lineage>
        <taxon>Bacteria</taxon>
        <taxon>Bacillati</taxon>
        <taxon>Actinomycetota</taxon>
        <taxon>Actinomycetes</taxon>
        <taxon>Mycobacteriales</taxon>
        <taxon>Nocardiaceae</taxon>
        <taxon>Rhodococcoides</taxon>
    </lineage>
</organism>
<gene>
    <name evidence="4" type="ORF">A3K89_01910</name>
</gene>
<keyword evidence="5" id="KW-1185">Reference proteome</keyword>